<protein>
    <submittedName>
        <fullName evidence="1">Uncharacterized protein</fullName>
    </submittedName>
</protein>
<dbReference type="RefSeq" id="WP_236119215.1">
    <property type="nucleotide sequence ID" value="NZ_JAKGSI010000003.1"/>
</dbReference>
<comment type="caution">
    <text evidence="1">The sequence shown here is derived from an EMBL/GenBank/DDBJ whole genome shotgun (WGS) entry which is preliminary data.</text>
</comment>
<organism evidence="1 2">
    <name type="scientific">Corynebacterium uropygiale</name>
    <dbReference type="NCBI Taxonomy" id="1775911"/>
    <lineage>
        <taxon>Bacteria</taxon>
        <taxon>Bacillati</taxon>
        <taxon>Actinomycetota</taxon>
        <taxon>Actinomycetes</taxon>
        <taxon>Mycobacteriales</taxon>
        <taxon>Corynebacteriaceae</taxon>
        <taxon>Corynebacterium</taxon>
    </lineage>
</organism>
<keyword evidence="2" id="KW-1185">Reference proteome</keyword>
<dbReference type="AlphaFoldDB" id="A0A9X1QS66"/>
<proteinExistence type="predicted"/>
<evidence type="ECO:0000313" key="2">
    <source>
        <dbReference type="Proteomes" id="UP001139336"/>
    </source>
</evidence>
<gene>
    <name evidence="1" type="ORF">L1O03_06390</name>
</gene>
<dbReference type="Proteomes" id="UP001139336">
    <property type="component" value="Unassembled WGS sequence"/>
</dbReference>
<reference evidence="1" key="1">
    <citation type="submission" date="2022-01" db="EMBL/GenBank/DDBJ databases">
        <title>Corynebacterium sp. nov isolated from isolated from the feces of the greater white-fronted geese (Anser albifrons) at Poyang Lake, PR China.</title>
        <authorList>
            <person name="Liu Q."/>
        </authorList>
    </citation>
    <scope>NUCLEOTIDE SEQUENCE</scope>
    <source>
        <strain evidence="1">JCM 32435</strain>
    </source>
</reference>
<evidence type="ECO:0000313" key="1">
    <source>
        <dbReference type="EMBL" id="MCF4006808.1"/>
    </source>
</evidence>
<name>A0A9X1QS66_9CORY</name>
<sequence length="66" mass="7813">MSRKNRKKSAVKVKENPLGLKLKSTCCRKNPRCINCPVVYQRLARSGAWERDDMNLPRELKRARKW</sequence>
<dbReference type="EMBL" id="JAKGSI010000003">
    <property type="protein sequence ID" value="MCF4006808.1"/>
    <property type="molecule type" value="Genomic_DNA"/>
</dbReference>
<accession>A0A9X1QS66</accession>